<dbReference type="InterPro" id="IPR036640">
    <property type="entry name" value="ABC1_TM_sf"/>
</dbReference>
<feature type="transmembrane region" description="Helical" evidence="11">
    <location>
        <begin position="197"/>
        <end position="217"/>
    </location>
</feature>
<keyword evidence="6" id="KW-0378">Hydrolase</keyword>
<dbReference type="EMBL" id="FOTS01000009">
    <property type="protein sequence ID" value="SFL56697.1"/>
    <property type="molecule type" value="Genomic_DNA"/>
</dbReference>
<dbReference type="AlphaFoldDB" id="A0A1I4IRK5"/>
<sequence length="717" mass="80309">MEEKISMEKEPLTYINTGKICLAVIAKGFGMPIDEEKLTKEYGISDDLSDPKDLIKAAKKIDLKAKVVKLGKRGFSAIQSPAIAKMNNGDYIVIGENNAKKIALYSPRHGHSIVMPLEEFLLGWTGQAIICKRSFNLKDISRQFNLIWFIPVIVRYKRYFIEILGAAFFFQLFGLVIPLCTQVIIDKVIINHGTVTLNILVMGMVFVVLFQTIMNLIRTYLFTHTTNKIDVILGTRMFRLLMHLPIQFFEKRRVGDTLMRVSALNNIREFLTGTAVTVLIDLGFSMIFFAVMFYYSAPLTLIAIAAIPIQFAINIIGTPMYQKRLQDSWNASAENNAFVVEAITGIHTVKSLAVEPQFNFKWERLLSKSVSTNLDKAQFSVVLNNGGSLTQKLIAYLLIWFGGFMVIDGAVTIGQFIAFQMMANQAGAPLLRLVGMWQSFQQTKLAVTRIGDILNAAPEPTSLPDAIRLSEIKGEIKLENITFRYYIENDEVLRKINLHIRPGMKIGIVGRSGSGKSTLTKIIQRLYIPEAGRVLIDGVDITQADPAWLRQQIGVVLQDNYLFNGSVRDNIALARQGVNMEEINRVAKLAGAHDFILELPEGYDTIVGERGTALSGGQRQRIAIARALISNPKIVIFDEATSSLDYQSERIIMGNLKQIADGRTMIIVAHRLANVKECDAIIVMERGQIIEHGTHVQLVENRGVYYNLYQQQGDSHV</sequence>
<dbReference type="PROSITE" id="PS50893">
    <property type="entry name" value="ABC_TRANSPORTER_2"/>
    <property type="match status" value="1"/>
</dbReference>
<dbReference type="Gene3D" id="3.90.70.10">
    <property type="entry name" value="Cysteine proteinases"/>
    <property type="match status" value="1"/>
</dbReference>
<dbReference type="Pfam" id="PF00664">
    <property type="entry name" value="ABC_membrane"/>
    <property type="match status" value="1"/>
</dbReference>
<feature type="transmembrane region" description="Helical" evidence="11">
    <location>
        <begin position="301"/>
        <end position="321"/>
    </location>
</feature>
<dbReference type="Gene3D" id="3.40.50.300">
    <property type="entry name" value="P-loop containing nucleotide triphosphate hydrolases"/>
    <property type="match status" value="1"/>
</dbReference>
<evidence type="ECO:0000256" key="6">
    <source>
        <dbReference type="ARBA" id="ARBA00022801"/>
    </source>
</evidence>
<evidence type="ECO:0000256" key="5">
    <source>
        <dbReference type="ARBA" id="ARBA00022741"/>
    </source>
</evidence>
<keyword evidence="3" id="KW-1003">Cell membrane</keyword>
<organism evidence="15 16">
    <name type="scientific">Pelosinus propionicus DSM 13327</name>
    <dbReference type="NCBI Taxonomy" id="1123291"/>
    <lineage>
        <taxon>Bacteria</taxon>
        <taxon>Bacillati</taxon>
        <taxon>Bacillota</taxon>
        <taxon>Negativicutes</taxon>
        <taxon>Selenomonadales</taxon>
        <taxon>Sporomusaceae</taxon>
        <taxon>Pelosinus</taxon>
    </lineage>
</organism>
<dbReference type="InterPro" id="IPR011527">
    <property type="entry name" value="ABC1_TM_dom"/>
</dbReference>
<keyword evidence="9 11" id="KW-1133">Transmembrane helix</keyword>
<feature type="transmembrane region" description="Helical" evidence="11">
    <location>
        <begin position="270"/>
        <end position="295"/>
    </location>
</feature>
<dbReference type="GO" id="GO:0016887">
    <property type="term" value="F:ATP hydrolysis activity"/>
    <property type="evidence" value="ECO:0007669"/>
    <property type="project" value="InterPro"/>
</dbReference>
<dbReference type="NCBIfam" id="TIGR01846">
    <property type="entry name" value="type_I_sec_HlyB"/>
    <property type="match status" value="1"/>
</dbReference>
<dbReference type="GO" id="GO:0030253">
    <property type="term" value="P:protein secretion by the type I secretion system"/>
    <property type="evidence" value="ECO:0007669"/>
    <property type="project" value="InterPro"/>
</dbReference>
<proteinExistence type="predicted"/>
<dbReference type="SUPFAM" id="SSF52540">
    <property type="entry name" value="P-loop containing nucleoside triphosphate hydrolases"/>
    <property type="match status" value="1"/>
</dbReference>
<dbReference type="OrthoDB" id="9762778at2"/>
<name>A0A1I4IRK5_9FIRM</name>
<dbReference type="InterPro" id="IPR017871">
    <property type="entry name" value="ABC_transporter-like_CS"/>
</dbReference>
<dbReference type="GO" id="GO:0008234">
    <property type="term" value="F:cysteine-type peptidase activity"/>
    <property type="evidence" value="ECO:0007669"/>
    <property type="project" value="UniProtKB-KW"/>
</dbReference>
<dbReference type="STRING" id="1123291.SAMN04490355_100945"/>
<evidence type="ECO:0000259" key="12">
    <source>
        <dbReference type="PROSITE" id="PS50893"/>
    </source>
</evidence>
<dbReference type="SUPFAM" id="SSF90123">
    <property type="entry name" value="ABC transporter transmembrane region"/>
    <property type="match status" value="1"/>
</dbReference>
<gene>
    <name evidence="15" type="ORF">SAMN04490355_100945</name>
</gene>
<evidence type="ECO:0000256" key="2">
    <source>
        <dbReference type="ARBA" id="ARBA00022448"/>
    </source>
</evidence>
<dbReference type="RefSeq" id="WP_090934108.1">
    <property type="nucleotide sequence ID" value="NZ_FOTS01000009.1"/>
</dbReference>
<dbReference type="Gene3D" id="1.20.1560.10">
    <property type="entry name" value="ABC transporter type 1, transmembrane domain"/>
    <property type="match status" value="1"/>
</dbReference>
<protein>
    <submittedName>
        <fullName evidence="15">ATP-binding cassette, subfamily B, HlyB/CyaB</fullName>
    </submittedName>
</protein>
<dbReference type="Pfam" id="PF00005">
    <property type="entry name" value="ABC_tran"/>
    <property type="match status" value="1"/>
</dbReference>
<keyword evidence="8 15" id="KW-0067">ATP-binding</keyword>
<reference evidence="16" key="1">
    <citation type="submission" date="2016-10" db="EMBL/GenBank/DDBJ databases">
        <authorList>
            <person name="Varghese N."/>
            <person name="Submissions S."/>
        </authorList>
    </citation>
    <scope>NUCLEOTIDE SEQUENCE [LARGE SCALE GENOMIC DNA]</scope>
    <source>
        <strain evidence="16">DSM 13327</strain>
    </source>
</reference>
<evidence type="ECO:0000256" key="11">
    <source>
        <dbReference type="SAM" id="Phobius"/>
    </source>
</evidence>
<evidence type="ECO:0000259" key="13">
    <source>
        <dbReference type="PROSITE" id="PS50929"/>
    </source>
</evidence>
<dbReference type="InterPro" id="IPR003439">
    <property type="entry name" value="ABC_transporter-like_ATP-bd"/>
</dbReference>
<feature type="domain" description="ABC transmembrane type-1" evidence="13">
    <location>
        <begin position="163"/>
        <end position="442"/>
    </location>
</feature>
<feature type="transmembrane region" description="Helical" evidence="11">
    <location>
        <begin position="393"/>
        <end position="417"/>
    </location>
</feature>
<dbReference type="Proteomes" id="UP000199520">
    <property type="component" value="Unassembled WGS sequence"/>
</dbReference>
<evidence type="ECO:0000256" key="7">
    <source>
        <dbReference type="ARBA" id="ARBA00022807"/>
    </source>
</evidence>
<dbReference type="GO" id="GO:0030256">
    <property type="term" value="C:type I protein secretion system complex"/>
    <property type="evidence" value="ECO:0007669"/>
    <property type="project" value="InterPro"/>
</dbReference>
<dbReference type="FunFam" id="3.40.50.300:FF:000299">
    <property type="entry name" value="ABC transporter ATP-binding protein/permease"/>
    <property type="match status" value="1"/>
</dbReference>
<evidence type="ECO:0000256" key="3">
    <source>
        <dbReference type="ARBA" id="ARBA00022475"/>
    </source>
</evidence>
<evidence type="ECO:0000256" key="9">
    <source>
        <dbReference type="ARBA" id="ARBA00022989"/>
    </source>
</evidence>
<feature type="domain" description="Peptidase C39" evidence="14">
    <location>
        <begin position="8"/>
        <end position="131"/>
    </location>
</feature>
<feature type="transmembrane region" description="Helical" evidence="11">
    <location>
        <begin position="163"/>
        <end position="185"/>
    </location>
</feature>
<keyword evidence="16" id="KW-1185">Reference proteome</keyword>
<dbReference type="CDD" id="cd18588">
    <property type="entry name" value="ABC_6TM_CyaB_HlyB_like"/>
    <property type="match status" value="1"/>
</dbReference>
<evidence type="ECO:0000256" key="10">
    <source>
        <dbReference type="ARBA" id="ARBA00023136"/>
    </source>
</evidence>
<keyword evidence="7" id="KW-0645">Protease</keyword>
<dbReference type="InterPro" id="IPR027417">
    <property type="entry name" value="P-loop_NTPase"/>
</dbReference>
<evidence type="ECO:0000256" key="1">
    <source>
        <dbReference type="ARBA" id="ARBA00004651"/>
    </source>
</evidence>
<keyword evidence="4 11" id="KW-0812">Transmembrane</keyword>
<keyword evidence="2" id="KW-0813">Transport</keyword>
<keyword evidence="10 11" id="KW-0472">Membrane</keyword>
<dbReference type="PROSITE" id="PS50929">
    <property type="entry name" value="ABC_TM1F"/>
    <property type="match status" value="1"/>
</dbReference>
<dbReference type="InterPro" id="IPR003593">
    <property type="entry name" value="AAA+_ATPase"/>
</dbReference>
<dbReference type="GO" id="GO:0005886">
    <property type="term" value="C:plasma membrane"/>
    <property type="evidence" value="ECO:0007669"/>
    <property type="project" value="UniProtKB-SubCell"/>
</dbReference>
<dbReference type="GO" id="GO:0006508">
    <property type="term" value="P:proteolysis"/>
    <property type="evidence" value="ECO:0007669"/>
    <property type="project" value="InterPro"/>
</dbReference>
<evidence type="ECO:0000256" key="4">
    <source>
        <dbReference type="ARBA" id="ARBA00022692"/>
    </source>
</evidence>
<dbReference type="Pfam" id="PF03412">
    <property type="entry name" value="Peptidase_C39"/>
    <property type="match status" value="1"/>
</dbReference>
<evidence type="ECO:0000313" key="15">
    <source>
        <dbReference type="EMBL" id="SFL56697.1"/>
    </source>
</evidence>
<accession>A0A1I4IRK5</accession>
<evidence type="ECO:0000259" key="14">
    <source>
        <dbReference type="PROSITE" id="PS50990"/>
    </source>
</evidence>
<dbReference type="PANTHER" id="PTHR43394:SF1">
    <property type="entry name" value="ATP-BINDING CASSETTE SUB-FAMILY B MEMBER 10, MITOCHONDRIAL"/>
    <property type="match status" value="1"/>
</dbReference>
<keyword evidence="5" id="KW-0547">Nucleotide-binding</keyword>
<comment type="subcellular location">
    <subcellularLocation>
        <location evidence="1">Cell membrane</location>
        <topology evidence="1">Multi-pass membrane protein</topology>
    </subcellularLocation>
</comment>
<dbReference type="GO" id="GO:0005524">
    <property type="term" value="F:ATP binding"/>
    <property type="evidence" value="ECO:0007669"/>
    <property type="project" value="UniProtKB-KW"/>
</dbReference>
<feature type="domain" description="ABC transporter" evidence="12">
    <location>
        <begin position="476"/>
        <end position="711"/>
    </location>
</feature>
<dbReference type="SMART" id="SM00382">
    <property type="entry name" value="AAA"/>
    <property type="match status" value="1"/>
</dbReference>
<dbReference type="InterPro" id="IPR010132">
    <property type="entry name" value="ATPase_T1SS_HlyB"/>
</dbReference>
<dbReference type="PROSITE" id="PS50990">
    <property type="entry name" value="PEPTIDASE_C39"/>
    <property type="match status" value="1"/>
</dbReference>
<dbReference type="PROSITE" id="PS00211">
    <property type="entry name" value="ABC_TRANSPORTER_1"/>
    <property type="match status" value="1"/>
</dbReference>
<dbReference type="InterPro" id="IPR005074">
    <property type="entry name" value="Peptidase_C39"/>
</dbReference>
<evidence type="ECO:0000313" key="16">
    <source>
        <dbReference type="Proteomes" id="UP000199520"/>
    </source>
</evidence>
<dbReference type="PANTHER" id="PTHR43394">
    <property type="entry name" value="ATP-DEPENDENT PERMEASE MDL1, MITOCHONDRIAL"/>
    <property type="match status" value="1"/>
</dbReference>
<evidence type="ECO:0000256" key="8">
    <source>
        <dbReference type="ARBA" id="ARBA00022840"/>
    </source>
</evidence>
<dbReference type="GO" id="GO:0015421">
    <property type="term" value="F:ABC-type oligopeptide transporter activity"/>
    <property type="evidence" value="ECO:0007669"/>
    <property type="project" value="TreeGrafter"/>
</dbReference>
<keyword evidence="7" id="KW-0788">Thiol protease</keyword>
<dbReference type="InterPro" id="IPR039421">
    <property type="entry name" value="Type_1_exporter"/>
</dbReference>